<protein>
    <submittedName>
        <fullName evidence="2">TPR_REGION domain-containing protein</fullName>
    </submittedName>
</protein>
<organism evidence="1 2">
    <name type="scientific">Heterorhabditis bacteriophora</name>
    <name type="common">Entomopathogenic nematode worm</name>
    <dbReference type="NCBI Taxonomy" id="37862"/>
    <lineage>
        <taxon>Eukaryota</taxon>
        <taxon>Metazoa</taxon>
        <taxon>Ecdysozoa</taxon>
        <taxon>Nematoda</taxon>
        <taxon>Chromadorea</taxon>
        <taxon>Rhabditida</taxon>
        <taxon>Rhabditina</taxon>
        <taxon>Rhabditomorpha</taxon>
        <taxon>Strongyloidea</taxon>
        <taxon>Heterorhabditidae</taxon>
        <taxon>Heterorhabditis</taxon>
    </lineage>
</organism>
<keyword evidence="1" id="KW-1185">Reference proteome</keyword>
<proteinExistence type="predicted"/>
<reference evidence="2" key="1">
    <citation type="submission" date="2016-11" db="UniProtKB">
        <authorList>
            <consortium name="WormBaseParasite"/>
        </authorList>
    </citation>
    <scope>IDENTIFICATION</scope>
</reference>
<name>A0A1I7XDL8_HETBA</name>
<sequence length="103" mass="11417">MNPFKSKSALERCSQGPSAVFLHDPCLIFNGLSRHSESSRMIYSQAFRNEQYSPAVALFSAAGLIRTTAGITDAKAKKRSSARKYYLIASDAYHVLLFLVIDI</sequence>
<dbReference type="AlphaFoldDB" id="A0A1I7XDL8"/>
<evidence type="ECO:0000313" key="2">
    <source>
        <dbReference type="WBParaSite" id="Hba_15800"/>
    </source>
</evidence>
<evidence type="ECO:0000313" key="1">
    <source>
        <dbReference type="Proteomes" id="UP000095283"/>
    </source>
</evidence>
<dbReference type="WBParaSite" id="Hba_15800">
    <property type="protein sequence ID" value="Hba_15800"/>
    <property type="gene ID" value="Hba_15800"/>
</dbReference>
<dbReference type="Proteomes" id="UP000095283">
    <property type="component" value="Unplaced"/>
</dbReference>
<accession>A0A1I7XDL8</accession>